<dbReference type="CDD" id="cd01335">
    <property type="entry name" value="Radical_SAM"/>
    <property type="match status" value="1"/>
</dbReference>
<evidence type="ECO:0000256" key="4">
    <source>
        <dbReference type="SAM" id="MobiDB-lite"/>
    </source>
</evidence>
<dbReference type="NCBIfam" id="NF033668">
    <property type="entry name" value="rSAM_PA0069"/>
    <property type="match status" value="1"/>
</dbReference>
<feature type="domain" description="Radical SAM core" evidence="5">
    <location>
        <begin position="65"/>
        <end position="302"/>
    </location>
</feature>
<feature type="region of interest" description="Disordered" evidence="4">
    <location>
        <begin position="1"/>
        <end position="24"/>
    </location>
</feature>
<evidence type="ECO:0000256" key="3">
    <source>
        <dbReference type="ARBA" id="ARBA00023014"/>
    </source>
</evidence>
<dbReference type="InterPro" id="IPR006638">
    <property type="entry name" value="Elp3/MiaA/NifB-like_rSAM"/>
</dbReference>
<dbReference type="Proteomes" id="UP000245293">
    <property type="component" value="Unassembled WGS sequence"/>
</dbReference>
<accession>A0A2V1PA05</accession>
<protein>
    <submittedName>
        <fullName evidence="6">Radical SAM protein</fullName>
    </submittedName>
</protein>
<dbReference type="GO" id="GO:0046872">
    <property type="term" value="F:metal ion binding"/>
    <property type="evidence" value="ECO:0007669"/>
    <property type="project" value="UniProtKB-KW"/>
</dbReference>
<keyword evidence="7" id="KW-1185">Reference proteome</keyword>
<reference evidence="7" key="1">
    <citation type="submission" date="2018-05" db="EMBL/GenBank/DDBJ databases">
        <authorList>
            <person name="Du Z."/>
            <person name="Wang X."/>
        </authorList>
    </citation>
    <scope>NUCLEOTIDE SEQUENCE [LARGE SCALE GENOMIC DNA]</scope>
    <source>
        <strain evidence="7">WDS4C29</strain>
    </source>
</reference>
<evidence type="ECO:0000259" key="5">
    <source>
        <dbReference type="PROSITE" id="PS51918"/>
    </source>
</evidence>
<dbReference type="InterPro" id="IPR040086">
    <property type="entry name" value="MJ0683-like"/>
</dbReference>
<dbReference type="GO" id="GO:0051536">
    <property type="term" value="F:iron-sulfur cluster binding"/>
    <property type="evidence" value="ECO:0007669"/>
    <property type="project" value="UniProtKB-KW"/>
</dbReference>
<dbReference type="Pfam" id="PF04055">
    <property type="entry name" value="Radical_SAM"/>
    <property type="match status" value="1"/>
</dbReference>
<comment type="caution">
    <text evidence="6">The sequence shown here is derived from an EMBL/GenBank/DDBJ whole genome shotgun (WGS) entry which is preliminary data.</text>
</comment>
<name>A0A2V1PA05_9RHOB</name>
<gene>
    <name evidence="6" type="ORF">DFK10_02630</name>
</gene>
<dbReference type="AlphaFoldDB" id="A0A2V1PA05"/>
<dbReference type="PANTHER" id="PTHR43432:SF3">
    <property type="entry name" value="SLR0285 PROTEIN"/>
    <property type="match status" value="1"/>
</dbReference>
<evidence type="ECO:0000313" key="7">
    <source>
        <dbReference type="Proteomes" id="UP000245293"/>
    </source>
</evidence>
<proteinExistence type="predicted"/>
<dbReference type="Gene3D" id="3.80.30.30">
    <property type="match status" value="1"/>
</dbReference>
<dbReference type="RefSeq" id="WP_109386290.1">
    <property type="nucleotide sequence ID" value="NZ_QETF01000002.1"/>
</dbReference>
<evidence type="ECO:0000313" key="6">
    <source>
        <dbReference type="EMBL" id="PWG18167.1"/>
    </source>
</evidence>
<dbReference type="SFLD" id="SFLDG01084">
    <property type="entry name" value="Uncharacterised_Radical_SAM_Su"/>
    <property type="match status" value="1"/>
</dbReference>
<dbReference type="SFLD" id="SFLDS00029">
    <property type="entry name" value="Radical_SAM"/>
    <property type="match status" value="1"/>
</dbReference>
<dbReference type="GO" id="GO:0003824">
    <property type="term" value="F:catalytic activity"/>
    <property type="evidence" value="ECO:0007669"/>
    <property type="project" value="InterPro"/>
</dbReference>
<keyword evidence="3" id="KW-0411">Iron-sulfur</keyword>
<organism evidence="6 7">
    <name type="scientific">Salibaculum griseiflavum</name>
    <dbReference type="NCBI Taxonomy" id="1914409"/>
    <lineage>
        <taxon>Bacteria</taxon>
        <taxon>Pseudomonadati</taxon>
        <taxon>Pseudomonadota</taxon>
        <taxon>Alphaproteobacteria</taxon>
        <taxon>Rhodobacterales</taxon>
        <taxon>Roseobacteraceae</taxon>
        <taxon>Salibaculum</taxon>
    </lineage>
</organism>
<keyword evidence="2" id="KW-0408">Iron</keyword>
<dbReference type="InterPro" id="IPR058240">
    <property type="entry name" value="rSAM_sf"/>
</dbReference>
<evidence type="ECO:0000256" key="1">
    <source>
        <dbReference type="ARBA" id="ARBA00022723"/>
    </source>
</evidence>
<dbReference type="PANTHER" id="PTHR43432">
    <property type="entry name" value="SLR0285 PROTEIN"/>
    <property type="match status" value="1"/>
</dbReference>
<dbReference type="SUPFAM" id="SSF102114">
    <property type="entry name" value="Radical SAM enzymes"/>
    <property type="match status" value="1"/>
</dbReference>
<dbReference type="EMBL" id="QETF01000002">
    <property type="protein sequence ID" value="PWG18167.1"/>
    <property type="molecule type" value="Genomic_DNA"/>
</dbReference>
<keyword evidence="1" id="KW-0479">Metal-binding</keyword>
<sequence>MQISDDPMQAGQARGRGARSNAVGRFEPYARQRIDDGWTPEEASVLRTEVARERPRSAITRNASPDLSFDRSVNVYRGCEHGCIYCFARPGHAWLGLSPGLDFETRLVARTGIAAVLEKELRRRTYRPATIAIGTYTDPYQPIEASHRLMREVLEVLRRFRHPVGIVTKGCLIERDIDLLSDMAAQGLCAVGVSVTTLDRDVSRAMEPRVPTPARRLQVIERLAAAGVPVRICASPLVPGLTDHELEAILEAGAGAGAVAASMIPLRLPREVAGLFRDWVEAAFPDRAGKIMRRVQDLHGGQEYDAEFGRRMTGQGTWAALYRSRFEAACNRLGLAREMPALRRDLFEVPLDTPEQPSLF</sequence>
<dbReference type="PROSITE" id="PS51918">
    <property type="entry name" value="RADICAL_SAM"/>
    <property type="match status" value="1"/>
</dbReference>
<dbReference type="OrthoDB" id="9785699at2"/>
<dbReference type="InterPro" id="IPR007197">
    <property type="entry name" value="rSAM"/>
</dbReference>
<dbReference type="SMART" id="SM00729">
    <property type="entry name" value="Elp3"/>
    <property type="match status" value="1"/>
</dbReference>
<evidence type="ECO:0000256" key="2">
    <source>
        <dbReference type="ARBA" id="ARBA00023004"/>
    </source>
</evidence>